<organism evidence="2 3">
    <name type="scientific">Methanooceanicella nereidis</name>
    <dbReference type="NCBI Taxonomy" id="2052831"/>
    <lineage>
        <taxon>Archaea</taxon>
        <taxon>Methanobacteriati</taxon>
        <taxon>Methanobacteriota</taxon>
        <taxon>Stenosarchaea group</taxon>
        <taxon>Methanomicrobia</taxon>
        <taxon>Methanocellales</taxon>
        <taxon>Methanocellaceae</taxon>
        <taxon>Methanooceanicella</taxon>
    </lineage>
</organism>
<dbReference type="AlphaFoldDB" id="A0AAP2W5X5"/>
<accession>A0AAP2W5X5</accession>
<comment type="caution">
    <text evidence="2">The sequence shown here is derived from an EMBL/GenBank/DDBJ whole genome shotgun (WGS) entry which is preliminary data.</text>
</comment>
<gene>
    <name evidence="2" type="ORF">CUJ83_06310</name>
</gene>
<protein>
    <recommendedName>
        <fullName evidence="1">DZANK-type domain-containing protein</fullName>
    </recommendedName>
</protein>
<sequence length="109" mass="11996">MAGYKHPCVYCDKLVPPDARICPFCGKADPAGPIRCPVCRNPIEKGWKLCSHCGLPLWITCQKCGKETFLEIKCESCGAPFIEVCPNPKCKIEQPPFGAKCVKCGKPLR</sequence>
<evidence type="ECO:0000313" key="2">
    <source>
        <dbReference type="EMBL" id="MCD1294612.1"/>
    </source>
</evidence>
<dbReference type="Pfam" id="PF12773">
    <property type="entry name" value="DZR"/>
    <property type="match status" value="1"/>
</dbReference>
<evidence type="ECO:0000259" key="1">
    <source>
        <dbReference type="Pfam" id="PF12773"/>
    </source>
</evidence>
<dbReference type="EMBL" id="PGCK01000004">
    <property type="protein sequence ID" value="MCD1294612.1"/>
    <property type="molecule type" value="Genomic_DNA"/>
</dbReference>
<reference evidence="2 3" key="1">
    <citation type="submission" date="2017-11" db="EMBL/GenBank/DDBJ databases">
        <title>Isolation and Characterization of Family Methanocellaceae Species from Potential Methane Hydrate Area Offshore Southwestern Taiwan.</title>
        <authorList>
            <person name="Zhang W.-L."/>
            <person name="Chen W.-C."/>
            <person name="Lai M.-C."/>
            <person name="Chen S.-C."/>
        </authorList>
    </citation>
    <scope>NUCLEOTIDE SEQUENCE [LARGE SCALE GENOMIC DNA]</scope>
    <source>
        <strain evidence="2 3">CWC-04</strain>
    </source>
</reference>
<dbReference type="InterPro" id="IPR025874">
    <property type="entry name" value="DZR"/>
</dbReference>
<keyword evidence="3" id="KW-1185">Reference proteome</keyword>
<proteinExistence type="predicted"/>
<dbReference type="RefSeq" id="WP_230741447.1">
    <property type="nucleotide sequence ID" value="NZ_PGCK01000004.1"/>
</dbReference>
<name>A0AAP2W5X5_9EURY</name>
<feature type="domain" description="DZANK-type" evidence="1">
    <location>
        <begin position="36"/>
        <end position="78"/>
    </location>
</feature>
<evidence type="ECO:0000313" key="3">
    <source>
        <dbReference type="Proteomes" id="UP001320159"/>
    </source>
</evidence>
<dbReference type="Proteomes" id="UP001320159">
    <property type="component" value="Unassembled WGS sequence"/>
</dbReference>